<name>A0A8H3XGC7_GIGMA</name>
<organism evidence="1 2">
    <name type="scientific">Gigaspora margarita</name>
    <dbReference type="NCBI Taxonomy" id="4874"/>
    <lineage>
        <taxon>Eukaryota</taxon>
        <taxon>Fungi</taxon>
        <taxon>Fungi incertae sedis</taxon>
        <taxon>Mucoromycota</taxon>
        <taxon>Glomeromycotina</taxon>
        <taxon>Glomeromycetes</taxon>
        <taxon>Diversisporales</taxon>
        <taxon>Gigasporaceae</taxon>
        <taxon>Gigaspora</taxon>
    </lineage>
</organism>
<dbReference type="EMBL" id="WTPW01001007">
    <property type="protein sequence ID" value="KAF0462946.1"/>
    <property type="molecule type" value="Genomic_DNA"/>
</dbReference>
<proteinExistence type="predicted"/>
<dbReference type="AlphaFoldDB" id="A0A8H3XGC7"/>
<gene>
    <name evidence="1" type="ORF">F8M41_000216</name>
</gene>
<dbReference type="Proteomes" id="UP000439903">
    <property type="component" value="Unassembled WGS sequence"/>
</dbReference>
<evidence type="ECO:0000313" key="1">
    <source>
        <dbReference type="EMBL" id="KAF0462946.1"/>
    </source>
</evidence>
<dbReference type="OrthoDB" id="2321662at2759"/>
<protein>
    <submittedName>
        <fullName evidence="1">Protein far1-related sequence 5-like</fullName>
    </submittedName>
</protein>
<keyword evidence="2" id="KW-1185">Reference proteome</keyword>
<sequence>MGQMLYLLAEYQDYLKNLSFTIGSSSEIYIFSDIIELIKSSLTDEIFRIQKAQIDICFEYFSIWIPSNQYKTCDEVDNSDISNCLEDSTNKYQIALNSVINRVGLINIWEIWEAKNIAANTISFNYVALLKDNSHICTCLLLISDGLQIYGEYAALGCKLASLAAEFHLTHIATTLQGLIQQIENTSLNNTSQDQDIICNLLQASTKGKMS</sequence>
<evidence type="ECO:0000313" key="2">
    <source>
        <dbReference type="Proteomes" id="UP000439903"/>
    </source>
</evidence>
<accession>A0A8H3XGC7</accession>
<reference evidence="1 2" key="1">
    <citation type="journal article" date="2019" name="Environ. Microbiol.">
        <title>At the nexus of three kingdoms: the genome of the mycorrhizal fungus Gigaspora margarita provides insights into plant, endobacterial and fungal interactions.</title>
        <authorList>
            <person name="Venice F."/>
            <person name="Ghignone S."/>
            <person name="Salvioli di Fossalunga A."/>
            <person name="Amselem J."/>
            <person name="Novero M."/>
            <person name="Xianan X."/>
            <person name="Sedzielewska Toro K."/>
            <person name="Morin E."/>
            <person name="Lipzen A."/>
            <person name="Grigoriev I.V."/>
            <person name="Henrissat B."/>
            <person name="Martin F.M."/>
            <person name="Bonfante P."/>
        </authorList>
    </citation>
    <scope>NUCLEOTIDE SEQUENCE [LARGE SCALE GENOMIC DNA]</scope>
    <source>
        <strain evidence="1 2">BEG34</strain>
    </source>
</reference>
<comment type="caution">
    <text evidence="1">The sequence shown here is derived from an EMBL/GenBank/DDBJ whole genome shotgun (WGS) entry which is preliminary data.</text>
</comment>